<proteinExistence type="inferred from homology"/>
<keyword evidence="2" id="KW-0249">Electron transport</keyword>
<dbReference type="Pfam" id="PF05071">
    <property type="entry name" value="NDUFA12"/>
    <property type="match status" value="1"/>
</dbReference>
<accession>A0A7R9TV58</accession>
<evidence type="ECO:0000256" key="1">
    <source>
        <dbReference type="ARBA" id="ARBA00007355"/>
    </source>
</evidence>
<keyword evidence="2" id="KW-0679">Respiratory chain</keyword>
<dbReference type="GO" id="GO:0006979">
    <property type="term" value="P:response to oxidative stress"/>
    <property type="evidence" value="ECO:0007669"/>
    <property type="project" value="TreeGrafter"/>
</dbReference>
<sequence length="162" mass="18971">MGSLARMQTYVREGLSRLNWWAFEDSKIAGALFRIPFAKKVGEDHLGNTYYEKLEGVQYGRDRFVVYKDVEKGTEYYSTSVPPEWHAWMTHMNYDKPPPEMKLEQPSFGEEYAPLTVHGWGGEKRYGDDKMLAKSYWPKGSAMYAKDGKVRRWQKVEAWKPN</sequence>
<evidence type="ECO:0000313" key="3">
    <source>
        <dbReference type="EMBL" id="CAD8246020.1"/>
    </source>
</evidence>
<dbReference type="AlphaFoldDB" id="A0A7R9TV58"/>
<dbReference type="PANTHER" id="PTHR12910:SF2">
    <property type="entry name" value="NADH DEHYDROGENASE [UBIQUINONE] 1 ALPHA SUBCOMPLEX SUBUNIT 12"/>
    <property type="match status" value="1"/>
</dbReference>
<dbReference type="EMBL" id="HBDZ01012309">
    <property type="protein sequence ID" value="CAD8246020.1"/>
    <property type="molecule type" value="Transcribed_RNA"/>
</dbReference>
<keyword evidence="2" id="KW-0813">Transport</keyword>
<reference evidence="3" key="1">
    <citation type="submission" date="2021-01" db="EMBL/GenBank/DDBJ databases">
        <authorList>
            <person name="Corre E."/>
            <person name="Pelletier E."/>
            <person name="Niang G."/>
            <person name="Scheremetjew M."/>
            <person name="Finn R."/>
            <person name="Kale V."/>
            <person name="Holt S."/>
            <person name="Cochrane G."/>
            <person name="Meng A."/>
            <person name="Brown T."/>
            <person name="Cohen L."/>
        </authorList>
    </citation>
    <scope>NUCLEOTIDE SEQUENCE</scope>
    <source>
        <strain evidence="3">CCMP1413</strain>
    </source>
</reference>
<keyword evidence="2" id="KW-0496">Mitochondrion</keyword>
<gene>
    <name evidence="3" type="ORF">PCOL08062_LOCUS9454</name>
</gene>
<keyword evidence="2" id="KW-0472">Membrane</keyword>
<dbReference type="PANTHER" id="PTHR12910">
    <property type="entry name" value="NADH-UBIQUINONE OXIDOREDUCTASE SUBUNIT B17.2"/>
    <property type="match status" value="1"/>
</dbReference>
<dbReference type="GO" id="GO:0005743">
    <property type="term" value="C:mitochondrial inner membrane"/>
    <property type="evidence" value="ECO:0007669"/>
    <property type="project" value="UniProtKB-SubCell"/>
</dbReference>
<organism evidence="3">
    <name type="scientific">Prasinoderma coloniale</name>
    <dbReference type="NCBI Taxonomy" id="156133"/>
    <lineage>
        <taxon>Eukaryota</taxon>
        <taxon>Viridiplantae</taxon>
        <taxon>Prasinodermophyta</taxon>
        <taxon>Prasinodermophyceae</taxon>
        <taxon>Prasinodermales</taxon>
        <taxon>Prasinodermaceae</taxon>
        <taxon>Prasinoderma</taxon>
    </lineage>
</organism>
<keyword evidence="2" id="KW-0999">Mitochondrion inner membrane</keyword>
<dbReference type="GO" id="GO:0045271">
    <property type="term" value="C:respiratory chain complex I"/>
    <property type="evidence" value="ECO:0007669"/>
    <property type="project" value="InterPro"/>
</dbReference>
<protein>
    <recommendedName>
        <fullName evidence="2">NADH dehydrogenase [ubiquinone] 1 alpha subcomplex subunit 12</fullName>
    </recommendedName>
</protein>
<comment type="subcellular location">
    <subcellularLocation>
        <location evidence="2">Mitochondrion inner membrane</location>
        <topology evidence="2">Peripheral membrane protein</topology>
        <orientation evidence="2">Matrix side</orientation>
    </subcellularLocation>
</comment>
<dbReference type="InterPro" id="IPR007763">
    <property type="entry name" value="NDUFA12"/>
</dbReference>
<comment type="function">
    <text evidence="2">Accessory subunit of the mitochondrial membrane respiratory chain NADH dehydrogenase (Complex I), that is believed not to be involved in catalysis. Complex I functions in the transfer of electrons from NADH to the respiratory chain. The immediate electron acceptor for the enzyme is believed to be ubiquinone.</text>
</comment>
<name>A0A7R9TV58_9VIRI</name>
<evidence type="ECO:0000256" key="2">
    <source>
        <dbReference type="RuleBase" id="RU363103"/>
    </source>
</evidence>
<comment type="similarity">
    <text evidence="1 2">Belongs to the complex I NDUFA12 subunit family.</text>
</comment>